<name>A0A9P1N5D7_9PELO</name>
<keyword evidence="3" id="KW-1185">Reference proteome</keyword>
<comment type="caution">
    <text evidence="2">The sequence shown here is derived from an EMBL/GenBank/DDBJ whole genome shotgun (WGS) entry which is preliminary data.</text>
</comment>
<dbReference type="EMBL" id="CANHGI010000005">
    <property type="protein sequence ID" value="CAI5451870.1"/>
    <property type="molecule type" value="Genomic_DNA"/>
</dbReference>
<proteinExistence type="predicted"/>
<organism evidence="2 3">
    <name type="scientific">Caenorhabditis angaria</name>
    <dbReference type="NCBI Taxonomy" id="860376"/>
    <lineage>
        <taxon>Eukaryota</taxon>
        <taxon>Metazoa</taxon>
        <taxon>Ecdysozoa</taxon>
        <taxon>Nematoda</taxon>
        <taxon>Chromadorea</taxon>
        <taxon>Rhabditida</taxon>
        <taxon>Rhabditina</taxon>
        <taxon>Rhabditomorpha</taxon>
        <taxon>Rhabditoidea</taxon>
        <taxon>Rhabditidae</taxon>
        <taxon>Peloderinae</taxon>
        <taxon>Caenorhabditis</taxon>
    </lineage>
</organism>
<evidence type="ECO:0000313" key="3">
    <source>
        <dbReference type="Proteomes" id="UP001152747"/>
    </source>
</evidence>
<sequence length="602" mass="69333">MGDEMHNQTLQEVLDVETYMEEIKTVDYIPKRSANAGARFICPYGCSKLIALRTIDYHKNNGCGRQTNDSLNAHPDLKKRYYCCGVCYAEFVTRIEFHAHLKFDHDVHPEVHQLSFKDRQLFDRFVRWIEQEGGAHFRHKSGAKRRGRGKGIFMACNRSGYVNSAAEKIKPDRTGPFRLGYSCCAYIHATEHDDGTVSAEVCCDHYGHDARMRLPNIIKYIIAHKQLDGEQPQEIIGYLRRHFMNFSHENIYAQRICFVDIEELKAIYSASTKRWEQAGIPQKCEVWEEELLDQAGIVREGVPRLREYTEKTTSQLANDENWPRPRVFVAKIRSNEGVLVPLEVRNEMLQQTMQDPAEYDAVHNHQHHNESQYVDIEMDEYVEESYEHQNYAGDDRKVQRTEDVFEPNNGQLLDEDEVEVEAETEVETSSTVQQQLLNRDEDDLLVQSPSHEVVIVDDMKMSGMNLHQQAGPSEKCVVETLPQSYYDSTVDRLLDEIERFKLTILKKGDTVSPANLRSILVRFQSLHNSILDKQPTDGNMAVPIFPNSARMTYRPGKGLEKPDTQYMNLRGGDVTLLPIEDEMSDDEGLAENTVLFNSNIWS</sequence>
<dbReference type="InterPro" id="IPR013087">
    <property type="entry name" value="Znf_C2H2_type"/>
</dbReference>
<dbReference type="PANTHER" id="PTHR33936:SF3">
    <property type="entry name" value="C2H2-TYPE DOMAIN-CONTAINING PROTEIN"/>
    <property type="match status" value="1"/>
</dbReference>
<reference evidence="2" key="1">
    <citation type="submission" date="2022-11" db="EMBL/GenBank/DDBJ databases">
        <authorList>
            <person name="Kikuchi T."/>
        </authorList>
    </citation>
    <scope>NUCLEOTIDE SEQUENCE</scope>
    <source>
        <strain evidence="2">PS1010</strain>
    </source>
</reference>
<dbReference type="OrthoDB" id="5864469at2759"/>
<protein>
    <recommendedName>
        <fullName evidence="1">C2H2-type domain-containing protein</fullName>
    </recommendedName>
</protein>
<dbReference type="Proteomes" id="UP001152747">
    <property type="component" value="Unassembled WGS sequence"/>
</dbReference>
<dbReference type="InterPro" id="IPR052797">
    <property type="entry name" value="RegFact_GeneExpr_CellDeath"/>
</dbReference>
<evidence type="ECO:0000313" key="2">
    <source>
        <dbReference type="EMBL" id="CAI5451870.1"/>
    </source>
</evidence>
<feature type="domain" description="C2H2-type" evidence="1">
    <location>
        <begin position="83"/>
        <end position="105"/>
    </location>
</feature>
<gene>
    <name evidence="2" type="ORF">CAMP_LOCUS14507</name>
</gene>
<accession>A0A9P1N5D7</accession>
<dbReference type="PROSITE" id="PS00028">
    <property type="entry name" value="ZINC_FINGER_C2H2_1"/>
    <property type="match status" value="1"/>
</dbReference>
<dbReference type="AlphaFoldDB" id="A0A9P1N5D7"/>
<evidence type="ECO:0000259" key="1">
    <source>
        <dbReference type="PROSITE" id="PS00028"/>
    </source>
</evidence>
<dbReference type="PANTHER" id="PTHR33936">
    <property type="entry name" value="PROTEIN CBG17840"/>
    <property type="match status" value="1"/>
</dbReference>